<dbReference type="PANTHER" id="PTHR12246">
    <property type="entry name" value="PALMITOYLTRANSFERASE ZDHHC16"/>
    <property type="match status" value="1"/>
</dbReference>
<dbReference type="AlphaFoldDB" id="G0UV81"/>
<comment type="catalytic activity">
    <reaction evidence="7">
        <text>L-cysteinyl-[protein] + hexadecanoyl-CoA = S-hexadecanoyl-L-cysteinyl-[protein] + CoA</text>
        <dbReference type="Rhea" id="RHEA:36683"/>
        <dbReference type="Rhea" id="RHEA-COMP:10131"/>
        <dbReference type="Rhea" id="RHEA-COMP:11032"/>
        <dbReference type="ChEBI" id="CHEBI:29950"/>
        <dbReference type="ChEBI" id="CHEBI:57287"/>
        <dbReference type="ChEBI" id="CHEBI:57379"/>
        <dbReference type="ChEBI" id="CHEBI:74151"/>
        <dbReference type="EC" id="2.3.1.225"/>
    </reaction>
</comment>
<organism evidence="9">
    <name type="scientific">Trypanosoma congolense (strain IL3000)</name>
    <dbReference type="NCBI Taxonomy" id="1068625"/>
    <lineage>
        <taxon>Eukaryota</taxon>
        <taxon>Discoba</taxon>
        <taxon>Euglenozoa</taxon>
        <taxon>Kinetoplastea</taxon>
        <taxon>Metakinetoplastina</taxon>
        <taxon>Trypanosomatida</taxon>
        <taxon>Trypanosomatidae</taxon>
        <taxon>Trypanosoma</taxon>
        <taxon>Nannomonas</taxon>
    </lineage>
</organism>
<comment type="similarity">
    <text evidence="7">Belongs to the DHHC palmitoyltransferase family.</text>
</comment>
<sequence length="328" mass="37651">MSHKEHSHRDNFELLMYKVVQRCGPIFIILGISLMVLCAITTARLVLPRAAEPGSISFYILHLFFSVVSFGAIFNYIAVASFRGPVVDAGETKRIADQQKALAPATANYLLEKPGRYCAQCERYKAPREYHCKFCQSCIPKMDHHCPWINNCVQAENQRYFVLMLLYLMVACGFIMMLLGFVYVGQESQHNIITHQKTDNGDDFIHSSPIRLLCVLCAPTFFLIVFMFGMNIVHVLKNETPIESFLVEDMKQAMQRNLLPFRNPYDLGRWLNILAVFETKGDPIVRELRRGARFSKILVCLWLMLPTLRPSVCNGVHYTVFYDIVYSV</sequence>
<keyword evidence="2 7" id="KW-0808">Transferase</keyword>
<dbReference type="EMBL" id="HE575323">
    <property type="protein sequence ID" value="CCC93296.1"/>
    <property type="molecule type" value="Genomic_DNA"/>
</dbReference>
<dbReference type="GO" id="GO:0019706">
    <property type="term" value="F:protein-cysteine S-palmitoyltransferase activity"/>
    <property type="evidence" value="ECO:0007669"/>
    <property type="project" value="UniProtKB-EC"/>
</dbReference>
<dbReference type="VEuPathDB" id="TriTrypDB:TcIL3000_10_550"/>
<dbReference type="EC" id="2.3.1.225" evidence="7"/>
<dbReference type="Pfam" id="PF01529">
    <property type="entry name" value="DHHC"/>
    <property type="match status" value="1"/>
</dbReference>
<gene>
    <name evidence="9" type="ORF">TCIL3000_10_550</name>
</gene>
<evidence type="ECO:0000256" key="4">
    <source>
        <dbReference type="ARBA" id="ARBA00022989"/>
    </source>
</evidence>
<dbReference type="PROSITE" id="PS50216">
    <property type="entry name" value="DHHC"/>
    <property type="match status" value="1"/>
</dbReference>
<protein>
    <recommendedName>
        <fullName evidence="7">Palmitoyltransferase</fullName>
        <ecNumber evidence="7">2.3.1.225</ecNumber>
    </recommendedName>
</protein>
<dbReference type="InterPro" id="IPR039859">
    <property type="entry name" value="PFA4/ZDH16/20/ERF2-like"/>
</dbReference>
<evidence type="ECO:0000256" key="5">
    <source>
        <dbReference type="ARBA" id="ARBA00023136"/>
    </source>
</evidence>
<evidence type="ECO:0000256" key="7">
    <source>
        <dbReference type="RuleBase" id="RU079119"/>
    </source>
</evidence>
<feature type="transmembrane region" description="Helical" evidence="7">
    <location>
        <begin position="204"/>
        <end position="228"/>
    </location>
</feature>
<dbReference type="GO" id="GO:0016020">
    <property type="term" value="C:membrane"/>
    <property type="evidence" value="ECO:0007669"/>
    <property type="project" value="UniProtKB-SubCell"/>
</dbReference>
<dbReference type="InterPro" id="IPR001594">
    <property type="entry name" value="Palmitoyltrfase_DHHC"/>
</dbReference>
<name>G0UV81_TRYCI</name>
<evidence type="ECO:0000256" key="2">
    <source>
        <dbReference type="ARBA" id="ARBA00022679"/>
    </source>
</evidence>
<comment type="subcellular location">
    <subcellularLocation>
        <location evidence="1">Membrane</location>
        <topology evidence="1">Multi-pass membrane protein</topology>
    </subcellularLocation>
</comment>
<evidence type="ECO:0000256" key="6">
    <source>
        <dbReference type="ARBA" id="ARBA00023315"/>
    </source>
</evidence>
<evidence type="ECO:0000256" key="3">
    <source>
        <dbReference type="ARBA" id="ARBA00022692"/>
    </source>
</evidence>
<feature type="transmembrane region" description="Helical" evidence="7">
    <location>
        <begin position="26"/>
        <end position="47"/>
    </location>
</feature>
<keyword evidence="3 7" id="KW-0812">Transmembrane</keyword>
<feature type="transmembrane region" description="Helical" evidence="7">
    <location>
        <begin position="59"/>
        <end position="79"/>
    </location>
</feature>
<reference evidence="9" key="1">
    <citation type="journal article" date="2012" name="Proc. Natl. Acad. Sci. U.S.A.">
        <title>Antigenic diversity is generated by distinct evolutionary mechanisms in African trypanosome species.</title>
        <authorList>
            <person name="Jackson A.P."/>
            <person name="Berry A."/>
            <person name="Aslett M."/>
            <person name="Allison H.C."/>
            <person name="Burton P."/>
            <person name="Vavrova-Anderson J."/>
            <person name="Brown R."/>
            <person name="Browne H."/>
            <person name="Corton N."/>
            <person name="Hauser H."/>
            <person name="Gamble J."/>
            <person name="Gilderthorp R."/>
            <person name="Marcello L."/>
            <person name="McQuillan J."/>
            <person name="Otto T.D."/>
            <person name="Quail M.A."/>
            <person name="Sanders M.J."/>
            <person name="van Tonder A."/>
            <person name="Ginger M.L."/>
            <person name="Field M.C."/>
            <person name="Barry J.D."/>
            <person name="Hertz-Fowler C."/>
            <person name="Berriman M."/>
        </authorList>
    </citation>
    <scope>NUCLEOTIDE SEQUENCE</scope>
    <source>
        <strain evidence="9">IL3000</strain>
    </source>
</reference>
<feature type="transmembrane region" description="Helical" evidence="7">
    <location>
        <begin position="160"/>
        <end position="184"/>
    </location>
</feature>
<comment type="domain">
    <text evidence="7">The DHHC domain is required for palmitoyltransferase activity.</text>
</comment>
<evidence type="ECO:0000256" key="1">
    <source>
        <dbReference type="ARBA" id="ARBA00004141"/>
    </source>
</evidence>
<keyword evidence="5 7" id="KW-0472">Membrane</keyword>
<proteinExistence type="inferred from homology"/>
<evidence type="ECO:0000313" key="9">
    <source>
        <dbReference type="EMBL" id="CCC93296.1"/>
    </source>
</evidence>
<feature type="domain" description="Palmitoyltransferase DHHC" evidence="8">
    <location>
        <begin position="113"/>
        <end position="244"/>
    </location>
</feature>
<evidence type="ECO:0000259" key="8">
    <source>
        <dbReference type="Pfam" id="PF01529"/>
    </source>
</evidence>
<keyword evidence="6 7" id="KW-0012">Acyltransferase</keyword>
<accession>G0UV81</accession>
<keyword evidence="4 7" id="KW-1133">Transmembrane helix</keyword>